<dbReference type="EMBL" id="CP010904">
    <property type="protein sequence ID" value="AKJ65571.1"/>
    <property type="molecule type" value="Genomic_DNA"/>
</dbReference>
<evidence type="ECO:0000256" key="8">
    <source>
        <dbReference type="ARBA" id="ARBA00029346"/>
    </source>
</evidence>
<dbReference type="RefSeq" id="WP_052882782.1">
    <property type="nucleotide sequence ID" value="NZ_CP010904.1"/>
</dbReference>
<dbReference type="InterPro" id="IPR004821">
    <property type="entry name" value="Cyt_trans-like"/>
</dbReference>
<dbReference type="GO" id="GO:0005737">
    <property type="term" value="C:cytoplasm"/>
    <property type="evidence" value="ECO:0007669"/>
    <property type="project" value="UniProtKB-SubCell"/>
</dbReference>
<evidence type="ECO:0000313" key="12">
    <source>
        <dbReference type="Proteomes" id="UP000035268"/>
    </source>
</evidence>
<keyword evidence="5 9" id="KW-0067">ATP-binding</keyword>
<comment type="function">
    <text evidence="9">Reversibly transfers an adenylyl group from ATP to 4'-phosphopantetheine, yielding dephospho-CoA (dPCoA) and pyrophosphate.</text>
</comment>
<keyword evidence="1 9" id="KW-0963">Cytoplasm</keyword>
<dbReference type="GO" id="GO:0005524">
    <property type="term" value="F:ATP binding"/>
    <property type="evidence" value="ECO:0007669"/>
    <property type="project" value="UniProtKB-KW"/>
</dbReference>
<evidence type="ECO:0000256" key="7">
    <source>
        <dbReference type="ARBA" id="ARBA00022993"/>
    </source>
</evidence>
<dbReference type="NCBIfam" id="TIGR00125">
    <property type="entry name" value="cyt_tran_rel"/>
    <property type="match status" value="1"/>
</dbReference>
<evidence type="ECO:0000256" key="9">
    <source>
        <dbReference type="HAMAP-Rule" id="MF_00151"/>
    </source>
</evidence>
<feature type="binding site" evidence="9">
    <location>
        <begin position="89"/>
        <end position="91"/>
    </location>
    <ligand>
        <name>ATP</name>
        <dbReference type="ChEBI" id="CHEBI:30616"/>
    </ligand>
</feature>
<comment type="subcellular location">
    <subcellularLocation>
        <location evidence="9">Cytoplasm</location>
    </subcellularLocation>
</comment>
<dbReference type="HAMAP" id="MF_00151">
    <property type="entry name" value="PPAT_bact"/>
    <property type="match status" value="1"/>
</dbReference>
<keyword evidence="2 9" id="KW-0808">Transferase</keyword>
<organism evidence="11 12">
    <name type="scientific">Kiritimatiella glycovorans</name>
    <dbReference type="NCBI Taxonomy" id="1307763"/>
    <lineage>
        <taxon>Bacteria</taxon>
        <taxon>Pseudomonadati</taxon>
        <taxon>Kiritimatiellota</taxon>
        <taxon>Kiritimatiellia</taxon>
        <taxon>Kiritimatiellales</taxon>
        <taxon>Kiritimatiellaceae</taxon>
        <taxon>Kiritimatiella</taxon>
    </lineage>
</organism>
<gene>
    <name evidence="9 11" type="primary">coaD</name>
    <name evidence="11" type="ORF">L21SP4_02345</name>
</gene>
<evidence type="ECO:0000313" key="11">
    <source>
        <dbReference type="EMBL" id="AKJ65571.1"/>
    </source>
</evidence>
<reference evidence="12" key="1">
    <citation type="submission" date="2015-02" db="EMBL/GenBank/DDBJ databases">
        <title>Description and complete genome sequence of the first cultured representative of the subdivision 5 of the Verrucomicrobia phylum.</title>
        <authorList>
            <person name="Spring S."/>
            <person name="Bunk B."/>
            <person name="Sproer C."/>
            <person name="Klenk H.-P."/>
        </authorList>
    </citation>
    <scope>NUCLEOTIDE SEQUENCE [LARGE SCALE GENOMIC DNA]</scope>
    <source>
        <strain evidence="12">L21-Fru-AB</strain>
    </source>
</reference>
<feature type="binding site" evidence="9">
    <location>
        <position position="74"/>
    </location>
    <ligand>
        <name>substrate</name>
    </ligand>
</feature>
<keyword evidence="4 9" id="KW-0547">Nucleotide-binding</keyword>
<evidence type="ECO:0000256" key="6">
    <source>
        <dbReference type="ARBA" id="ARBA00022842"/>
    </source>
</evidence>
<comment type="pathway">
    <text evidence="9">Cofactor biosynthesis; coenzyme A biosynthesis; CoA from (R)-pantothenate: step 4/5.</text>
</comment>
<dbReference type="PATRIC" id="fig|1609981.3.peg.2444"/>
<dbReference type="GO" id="GO:0015937">
    <property type="term" value="P:coenzyme A biosynthetic process"/>
    <property type="evidence" value="ECO:0007669"/>
    <property type="project" value="UniProtKB-UniRule"/>
</dbReference>
<dbReference type="Proteomes" id="UP000035268">
    <property type="component" value="Chromosome"/>
</dbReference>
<dbReference type="STRING" id="1307763.L21SP4_02345"/>
<comment type="subunit">
    <text evidence="9">Homohexamer.</text>
</comment>
<keyword evidence="7 9" id="KW-0173">Coenzyme A biosynthesis</keyword>
<dbReference type="EC" id="2.7.7.3" evidence="9"/>
<dbReference type="PANTHER" id="PTHR21342:SF1">
    <property type="entry name" value="PHOSPHOPANTETHEINE ADENYLYLTRANSFERASE"/>
    <property type="match status" value="1"/>
</dbReference>
<dbReference type="OrthoDB" id="9806661at2"/>
<dbReference type="GO" id="GO:0004595">
    <property type="term" value="F:pantetheine-phosphate adenylyltransferase activity"/>
    <property type="evidence" value="ECO:0007669"/>
    <property type="project" value="UniProtKB-UniRule"/>
</dbReference>
<feature type="binding site" evidence="9">
    <location>
        <position position="10"/>
    </location>
    <ligand>
        <name>substrate</name>
    </ligand>
</feature>
<accession>A0A0G3EGH5</accession>
<evidence type="ECO:0000259" key="10">
    <source>
        <dbReference type="Pfam" id="PF01467"/>
    </source>
</evidence>
<dbReference type="SUPFAM" id="SSF52374">
    <property type="entry name" value="Nucleotidylyl transferase"/>
    <property type="match status" value="1"/>
</dbReference>
<proteinExistence type="inferred from homology"/>
<dbReference type="PANTHER" id="PTHR21342">
    <property type="entry name" value="PHOSPHOPANTETHEINE ADENYLYLTRANSFERASE"/>
    <property type="match status" value="1"/>
</dbReference>
<feature type="site" description="Transition state stabilizer" evidence="9">
    <location>
        <position position="18"/>
    </location>
</feature>
<keyword evidence="12" id="KW-1185">Reference proteome</keyword>
<dbReference type="InterPro" id="IPR014729">
    <property type="entry name" value="Rossmann-like_a/b/a_fold"/>
</dbReference>
<dbReference type="KEGG" id="vbl:L21SP4_02345"/>
<dbReference type="NCBIfam" id="TIGR01510">
    <property type="entry name" value="coaD_prev_kdtB"/>
    <property type="match status" value="1"/>
</dbReference>
<dbReference type="InterPro" id="IPR001980">
    <property type="entry name" value="PPAT"/>
</dbReference>
<feature type="binding site" evidence="9">
    <location>
        <begin position="124"/>
        <end position="130"/>
    </location>
    <ligand>
        <name>ATP</name>
        <dbReference type="ChEBI" id="CHEBI:30616"/>
    </ligand>
</feature>
<dbReference type="Pfam" id="PF01467">
    <property type="entry name" value="CTP_transf_like"/>
    <property type="match status" value="1"/>
</dbReference>
<comment type="catalytic activity">
    <reaction evidence="8 9">
        <text>(R)-4'-phosphopantetheine + ATP + H(+) = 3'-dephospho-CoA + diphosphate</text>
        <dbReference type="Rhea" id="RHEA:19801"/>
        <dbReference type="ChEBI" id="CHEBI:15378"/>
        <dbReference type="ChEBI" id="CHEBI:30616"/>
        <dbReference type="ChEBI" id="CHEBI:33019"/>
        <dbReference type="ChEBI" id="CHEBI:57328"/>
        <dbReference type="ChEBI" id="CHEBI:61723"/>
        <dbReference type="EC" id="2.7.7.3"/>
    </reaction>
</comment>
<evidence type="ECO:0000256" key="2">
    <source>
        <dbReference type="ARBA" id="ARBA00022679"/>
    </source>
</evidence>
<dbReference type="PRINTS" id="PR01020">
    <property type="entry name" value="LPSBIOSNTHSS"/>
</dbReference>
<dbReference type="CDD" id="cd02163">
    <property type="entry name" value="PPAT"/>
    <property type="match status" value="1"/>
</dbReference>
<keyword evidence="6 9" id="KW-0460">Magnesium</keyword>
<evidence type="ECO:0000256" key="5">
    <source>
        <dbReference type="ARBA" id="ARBA00022840"/>
    </source>
</evidence>
<feature type="binding site" evidence="9">
    <location>
        <position position="42"/>
    </location>
    <ligand>
        <name>substrate</name>
    </ligand>
</feature>
<protein>
    <recommendedName>
        <fullName evidence="9">Phosphopantetheine adenylyltransferase</fullName>
        <ecNumber evidence="9">2.7.7.3</ecNumber>
    </recommendedName>
    <alternativeName>
        <fullName evidence="9">Dephospho-CoA pyrophosphorylase</fullName>
    </alternativeName>
    <alternativeName>
        <fullName evidence="9">Pantetheine-phosphate adenylyltransferase</fullName>
        <shortName evidence="9">PPAT</shortName>
    </alternativeName>
</protein>
<name>A0A0G3EGH5_9BACT</name>
<feature type="binding site" evidence="9">
    <location>
        <begin position="10"/>
        <end position="11"/>
    </location>
    <ligand>
        <name>ATP</name>
        <dbReference type="ChEBI" id="CHEBI:30616"/>
    </ligand>
</feature>
<evidence type="ECO:0000256" key="4">
    <source>
        <dbReference type="ARBA" id="ARBA00022741"/>
    </source>
</evidence>
<dbReference type="AlphaFoldDB" id="A0A0G3EGH5"/>
<evidence type="ECO:0000256" key="3">
    <source>
        <dbReference type="ARBA" id="ARBA00022695"/>
    </source>
</evidence>
<feature type="binding site" evidence="9">
    <location>
        <position position="88"/>
    </location>
    <ligand>
        <name>substrate</name>
    </ligand>
</feature>
<feature type="binding site" evidence="9">
    <location>
        <position position="18"/>
    </location>
    <ligand>
        <name>ATP</name>
        <dbReference type="ChEBI" id="CHEBI:30616"/>
    </ligand>
</feature>
<feature type="domain" description="Cytidyltransferase-like" evidence="10">
    <location>
        <begin position="6"/>
        <end position="134"/>
    </location>
</feature>
<keyword evidence="3 9" id="KW-0548">Nucleotidyltransferase</keyword>
<evidence type="ECO:0000256" key="1">
    <source>
        <dbReference type="ARBA" id="ARBA00022490"/>
    </source>
</evidence>
<sequence>MKRCAIYAGTFDPITEGHIDVVLRAADIFERLVVAVARNAGKDPLFSIEERTGIVREAVAGIERVEVDAFDGLLVEYAREKGCRVLVRGLRAFSDFEYEFQMALTNRKMAPDIETLFLMPSPEYSYVTSSNIRQIASMGGCTRRFVPDPVARALEAKFRAAE</sequence>
<dbReference type="Gene3D" id="3.40.50.620">
    <property type="entry name" value="HUPs"/>
    <property type="match status" value="1"/>
</dbReference>
<reference evidence="11 12" key="2">
    <citation type="journal article" date="2016" name="ISME J.">
        <title>Characterization of the first cultured representative of Verrucomicrobia subdivision 5 indicates the proposal of a novel phylum.</title>
        <authorList>
            <person name="Spring S."/>
            <person name="Bunk B."/>
            <person name="Sproer C."/>
            <person name="Schumann P."/>
            <person name="Rohde M."/>
            <person name="Tindall B.J."/>
            <person name="Klenk H.P."/>
        </authorList>
    </citation>
    <scope>NUCLEOTIDE SEQUENCE [LARGE SCALE GENOMIC DNA]</scope>
    <source>
        <strain evidence="11 12">L21-Fru-AB</strain>
    </source>
</reference>
<comment type="cofactor">
    <cofactor evidence="9">
        <name>Mg(2+)</name>
        <dbReference type="ChEBI" id="CHEBI:18420"/>
    </cofactor>
</comment>
<dbReference type="UniPathway" id="UPA00241">
    <property type="reaction ID" value="UER00355"/>
</dbReference>
<feature type="binding site" evidence="9">
    <location>
        <position position="99"/>
    </location>
    <ligand>
        <name>ATP</name>
        <dbReference type="ChEBI" id="CHEBI:30616"/>
    </ligand>
</feature>
<comment type="similarity">
    <text evidence="9">Belongs to the bacterial CoaD family.</text>
</comment>